<name>A0A0B5DXP9_9RHOB</name>
<evidence type="ECO:0000259" key="5">
    <source>
        <dbReference type="PROSITE" id="PS50977"/>
    </source>
</evidence>
<evidence type="ECO:0000313" key="7">
    <source>
        <dbReference type="Proteomes" id="UP000031521"/>
    </source>
</evidence>
<evidence type="ECO:0000313" key="6">
    <source>
        <dbReference type="EMBL" id="AJE47774.1"/>
    </source>
</evidence>
<feature type="DNA-binding region" description="H-T-H motif" evidence="4">
    <location>
        <begin position="49"/>
        <end position="68"/>
    </location>
</feature>
<keyword evidence="7" id="KW-1185">Reference proteome</keyword>
<protein>
    <submittedName>
        <fullName evidence="6">TetR family transcriptional regulator</fullName>
    </submittedName>
</protein>
<sequence>MVKKQAEAVCSLAPRRRGRPVQMNAAEREAEILRVTADLLLTRPLDSLSTGEIARAVGMSKRTLYELFGSREALIGATIAQVSRTIFRPLAAQERALPLAARLAILLTPNDPPASDTHKFELLRSIIAKAKTYPSLAQDMCSSGRGTLAGYLRAELAAAVAEGEIALAPEVQAEAAEMLIDMAFHAPIPRLLDPTLPVPTPEATRLRRELAISLFLGGCRRALPSA</sequence>
<keyword evidence="3" id="KW-0804">Transcription</keyword>
<keyword evidence="1" id="KW-0805">Transcription regulation</keyword>
<feature type="domain" description="HTH tetR-type" evidence="5">
    <location>
        <begin position="26"/>
        <end position="86"/>
    </location>
</feature>
<dbReference type="GO" id="GO:0003700">
    <property type="term" value="F:DNA-binding transcription factor activity"/>
    <property type="evidence" value="ECO:0007669"/>
    <property type="project" value="TreeGrafter"/>
</dbReference>
<dbReference type="KEGG" id="cid:P73_3059"/>
<keyword evidence="2 4" id="KW-0238">DNA-binding</keyword>
<gene>
    <name evidence="6" type="ORF">P73_3059</name>
</gene>
<accession>A0A0B5DXP9</accession>
<dbReference type="InterPro" id="IPR009057">
    <property type="entry name" value="Homeodomain-like_sf"/>
</dbReference>
<evidence type="ECO:0000256" key="3">
    <source>
        <dbReference type="ARBA" id="ARBA00023163"/>
    </source>
</evidence>
<proteinExistence type="predicted"/>
<dbReference type="EMBL" id="CP004393">
    <property type="protein sequence ID" value="AJE47774.1"/>
    <property type="molecule type" value="Genomic_DNA"/>
</dbReference>
<evidence type="ECO:0000256" key="4">
    <source>
        <dbReference type="PROSITE-ProRule" id="PRU00335"/>
    </source>
</evidence>
<evidence type="ECO:0000256" key="2">
    <source>
        <dbReference type="ARBA" id="ARBA00023125"/>
    </source>
</evidence>
<dbReference type="STRING" id="1208324.P73_3059"/>
<dbReference type="InterPro" id="IPR001647">
    <property type="entry name" value="HTH_TetR"/>
</dbReference>
<dbReference type="HOGENOM" id="CLU_069356_27_4_5"/>
<dbReference type="PROSITE" id="PS50977">
    <property type="entry name" value="HTH_TETR_2"/>
    <property type="match status" value="1"/>
</dbReference>
<dbReference type="PANTHER" id="PTHR30055:SF234">
    <property type="entry name" value="HTH-TYPE TRANSCRIPTIONAL REGULATOR BETI"/>
    <property type="match status" value="1"/>
</dbReference>
<dbReference type="Proteomes" id="UP000031521">
    <property type="component" value="Chromosome"/>
</dbReference>
<dbReference type="Gene3D" id="1.10.357.10">
    <property type="entry name" value="Tetracycline Repressor, domain 2"/>
    <property type="match status" value="1"/>
</dbReference>
<dbReference type="SUPFAM" id="SSF46689">
    <property type="entry name" value="Homeodomain-like"/>
    <property type="match status" value="1"/>
</dbReference>
<evidence type="ECO:0000256" key="1">
    <source>
        <dbReference type="ARBA" id="ARBA00023015"/>
    </source>
</evidence>
<organism evidence="6 7">
    <name type="scientific">Celeribacter indicus</name>
    <dbReference type="NCBI Taxonomy" id="1208324"/>
    <lineage>
        <taxon>Bacteria</taxon>
        <taxon>Pseudomonadati</taxon>
        <taxon>Pseudomonadota</taxon>
        <taxon>Alphaproteobacteria</taxon>
        <taxon>Rhodobacterales</taxon>
        <taxon>Roseobacteraceae</taxon>
        <taxon>Celeribacter</taxon>
    </lineage>
</organism>
<reference evidence="6 7" key="1">
    <citation type="journal article" date="2014" name="Int. J. Syst. Evol. Microbiol.">
        <title>Celeribacter indicus sp. nov., a polycyclic aromatic hydrocarbon-degrading bacterium from deep-sea sediment and reclassification of Huaishuia halophila as Celeribacter halophilus comb. nov.</title>
        <authorList>
            <person name="Lai Q."/>
            <person name="Cao J."/>
            <person name="Yuan J."/>
            <person name="Li F."/>
            <person name="Shao Z."/>
        </authorList>
    </citation>
    <scope>NUCLEOTIDE SEQUENCE [LARGE SCALE GENOMIC DNA]</scope>
    <source>
        <strain evidence="6">P73</strain>
    </source>
</reference>
<dbReference type="InterPro" id="IPR050109">
    <property type="entry name" value="HTH-type_TetR-like_transc_reg"/>
</dbReference>
<dbReference type="PANTHER" id="PTHR30055">
    <property type="entry name" value="HTH-TYPE TRANSCRIPTIONAL REGULATOR RUTR"/>
    <property type="match status" value="1"/>
</dbReference>
<dbReference type="Pfam" id="PF00440">
    <property type="entry name" value="TetR_N"/>
    <property type="match status" value="1"/>
</dbReference>
<dbReference type="AlphaFoldDB" id="A0A0B5DXP9"/>
<dbReference type="GO" id="GO:0000976">
    <property type="term" value="F:transcription cis-regulatory region binding"/>
    <property type="evidence" value="ECO:0007669"/>
    <property type="project" value="TreeGrafter"/>
</dbReference>